<organism evidence="3 4">
    <name type="scientific">Claviceps humidiphila</name>
    <dbReference type="NCBI Taxonomy" id="1294629"/>
    <lineage>
        <taxon>Eukaryota</taxon>
        <taxon>Fungi</taxon>
        <taxon>Dikarya</taxon>
        <taxon>Ascomycota</taxon>
        <taxon>Pezizomycotina</taxon>
        <taxon>Sordariomycetes</taxon>
        <taxon>Hypocreomycetidae</taxon>
        <taxon>Hypocreales</taxon>
        <taxon>Clavicipitaceae</taxon>
        <taxon>Claviceps</taxon>
    </lineage>
</organism>
<sequence>MAIPQNQCPKQETHPQPRIEGKLDNLTKGVADIPSKVDEFMKRCVQSEEKFFIKRKEAEGLRSEIQSLKAQLQQEKADRQDKVEQLQKKSTEAKGLRSELQSLREQLQRQKAISQEKVAELTTTIQRLDEDKKLRKVILGNALRLTISDDEIRERFVNIRQQIHTLVNNRAYDKTREFMPHDAAKDCMLRIHQRYNSYGLRDRVLYLRSMVYQIIWHYILRVDAFGLAGSVPPLECNQKAPEALLDGALGMFEGLLRTRKGAVVLFLLFSTRSHANKPLVANEVISDWRLATFKCIENFSAALPPRDTSTARNAIEGFLLPLLTFKLGPVKIRREISQLCDDAFAICLSARKSGDRYQFDRPRIGVKYEKGLDTVEVCGVIGNGDASNYVEFSICGALTKKAGNEEREVTYVLEPAHVMLEDKENESLFEP</sequence>
<dbReference type="AlphaFoldDB" id="A0A9P7Q7J4"/>
<evidence type="ECO:0000256" key="2">
    <source>
        <dbReference type="SAM" id="MobiDB-lite"/>
    </source>
</evidence>
<comment type="caution">
    <text evidence="3">The sequence shown here is derived from an EMBL/GenBank/DDBJ whole genome shotgun (WGS) entry which is preliminary data.</text>
</comment>
<dbReference type="EMBL" id="SRQM01000040">
    <property type="protein sequence ID" value="KAG6121304.1"/>
    <property type="molecule type" value="Genomic_DNA"/>
</dbReference>
<accession>A0A9P7Q7J4</accession>
<name>A0A9P7Q7J4_9HYPO</name>
<keyword evidence="4" id="KW-1185">Reference proteome</keyword>
<feature type="region of interest" description="Disordered" evidence="2">
    <location>
        <begin position="1"/>
        <end position="26"/>
    </location>
</feature>
<feature type="coiled-coil region" evidence="1">
    <location>
        <begin position="55"/>
        <end position="131"/>
    </location>
</feature>
<dbReference type="Proteomes" id="UP000732380">
    <property type="component" value="Unassembled WGS sequence"/>
</dbReference>
<protein>
    <submittedName>
        <fullName evidence="3">Uncharacterized protein</fullName>
    </submittedName>
</protein>
<feature type="compositionally biased region" description="Polar residues" evidence="2">
    <location>
        <begin position="1"/>
        <end position="10"/>
    </location>
</feature>
<reference evidence="3 4" key="1">
    <citation type="journal article" date="2020" name="bioRxiv">
        <title>Whole genome comparisons of ergot fungi reveals the divergence and evolution of species within the genus Claviceps are the result of varying mechanisms driving genome evolution and host range expansion.</title>
        <authorList>
            <person name="Wyka S.A."/>
            <person name="Mondo S.J."/>
            <person name="Liu M."/>
            <person name="Dettman J."/>
            <person name="Nalam V."/>
            <person name="Broders K.D."/>
        </authorList>
    </citation>
    <scope>NUCLEOTIDE SEQUENCE [LARGE SCALE GENOMIC DNA]</scope>
    <source>
        <strain evidence="3 4">LM576</strain>
    </source>
</reference>
<proteinExistence type="predicted"/>
<evidence type="ECO:0000256" key="1">
    <source>
        <dbReference type="SAM" id="Coils"/>
    </source>
</evidence>
<evidence type="ECO:0000313" key="3">
    <source>
        <dbReference type="EMBL" id="KAG6121304.1"/>
    </source>
</evidence>
<gene>
    <name evidence="3" type="ORF">E4U13_005032</name>
</gene>
<feature type="compositionally biased region" description="Basic and acidic residues" evidence="2">
    <location>
        <begin position="11"/>
        <end position="25"/>
    </location>
</feature>
<evidence type="ECO:0000313" key="4">
    <source>
        <dbReference type="Proteomes" id="UP000732380"/>
    </source>
</evidence>
<keyword evidence="1" id="KW-0175">Coiled coil</keyword>